<keyword evidence="3" id="KW-0560">Oxidoreductase</keyword>
<dbReference type="AlphaFoldDB" id="A0A1B8G7N4"/>
<accession>A0A1B8G7N4</accession>
<evidence type="ECO:0000256" key="1">
    <source>
        <dbReference type="ARBA" id="ARBA00006484"/>
    </source>
</evidence>
<reference evidence="6" key="2">
    <citation type="journal article" date="2018" name="Nat. Commun.">
        <title>Extreme sensitivity to ultraviolet light in the fungal pathogen causing white-nose syndrome of bats.</title>
        <authorList>
            <person name="Palmer J.M."/>
            <person name="Drees K.P."/>
            <person name="Foster J.T."/>
            <person name="Lindner D.L."/>
        </authorList>
    </citation>
    <scope>NUCLEOTIDE SEQUENCE [LARGE SCALE GENOMIC DNA]</scope>
    <source>
        <strain evidence="6">UAMH 10579</strain>
    </source>
</reference>
<dbReference type="PANTHER" id="PTHR24322:SF736">
    <property type="entry name" value="RETINOL DEHYDROGENASE 10"/>
    <property type="match status" value="1"/>
</dbReference>
<dbReference type="SUPFAM" id="SSF51735">
    <property type="entry name" value="NAD(P)-binding Rossmann-fold domains"/>
    <property type="match status" value="1"/>
</dbReference>
<dbReference type="Pfam" id="PF00106">
    <property type="entry name" value="adh_short"/>
    <property type="match status" value="1"/>
</dbReference>
<proteinExistence type="inferred from homology"/>
<evidence type="ECO:0000256" key="3">
    <source>
        <dbReference type="ARBA" id="ARBA00023002"/>
    </source>
</evidence>
<dbReference type="InterPro" id="IPR036291">
    <property type="entry name" value="NAD(P)-bd_dom_sf"/>
</dbReference>
<dbReference type="GeneID" id="28843538"/>
<dbReference type="GO" id="GO:0016787">
    <property type="term" value="F:hydrolase activity"/>
    <property type="evidence" value="ECO:0007669"/>
    <property type="project" value="InterPro"/>
</dbReference>
<keyword evidence="6" id="KW-1185">Reference proteome</keyword>
<dbReference type="OrthoDB" id="2152029at2759"/>
<dbReference type="InterPro" id="IPR002347">
    <property type="entry name" value="SDR_fam"/>
</dbReference>
<dbReference type="Proteomes" id="UP000091956">
    <property type="component" value="Unassembled WGS sequence"/>
</dbReference>
<reference evidence="5 6" key="1">
    <citation type="submission" date="2016-03" db="EMBL/GenBank/DDBJ databases">
        <title>Comparative genomics of Pseudogymnoascus destructans, the fungus causing white-nose syndrome of bats.</title>
        <authorList>
            <person name="Palmer J.M."/>
            <person name="Drees K.P."/>
            <person name="Foster J.T."/>
            <person name="Lindner D.L."/>
        </authorList>
    </citation>
    <scope>NUCLEOTIDE SEQUENCE [LARGE SCALE GENOMIC DNA]</scope>
    <source>
        <strain evidence="5 6">UAMH 10579</strain>
    </source>
</reference>
<dbReference type="Gene3D" id="3.40.50.1820">
    <property type="entry name" value="alpha/beta hydrolase"/>
    <property type="match status" value="1"/>
</dbReference>
<name>A0A1B8G7N4_9PEZI</name>
<organism evidence="5 6">
    <name type="scientific">Pseudogymnoascus verrucosus</name>
    <dbReference type="NCBI Taxonomy" id="342668"/>
    <lineage>
        <taxon>Eukaryota</taxon>
        <taxon>Fungi</taxon>
        <taxon>Dikarya</taxon>
        <taxon>Ascomycota</taxon>
        <taxon>Pezizomycotina</taxon>
        <taxon>Leotiomycetes</taxon>
        <taxon>Thelebolales</taxon>
        <taxon>Thelebolaceae</taxon>
        <taxon>Pseudogymnoascus</taxon>
    </lineage>
</organism>
<dbReference type="InterPro" id="IPR013094">
    <property type="entry name" value="AB_hydrolase_3"/>
</dbReference>
<dbReference type="PRINTS" id="PR00080">
    <property type="entry name" value="SDRFAMILY"/>
</dbReference>
<dbReference type="InterPro" id="IPR020904">
    <property type="entry name" value="Sc_DH/Rdtase_CS"/>
</dbReference>
<evidence type="ECO:0000313" key="5">
    <source>
        <dbReference type="EMBL" id="OBT91832.1"/>
    </source>
</evidence>
<gene>
    <name evidence="5" type="ORF">VE01_10152</name>
</gene>
<evidence type="ECO:0000259" key="4">
    <source>
        <dbReference type="Pfam" id="PF07859"/>
    </source>
</evidence>
<feature type="domain" description="Alpha/beta hydrolase fold-3" evidence="4">
    <location>
        <begin position="375"/>
        <end position="601"/>
    </location>
</feature>
<evidence type="ECO:0000313" key="6">
    <source>
        <dbReference type="Proteomes" id="UP000091956"/>
    </source>
</evidence>
<dbReference type="PRINTS" id="PR00081">
    <property type="entry name" value="GDHRDH"/>
</dbReference>
<dbReference type="Pfam" id="PF07859">
    <property type="entry name" value="Abhydrolase_3"/>
    <property type="match status" value="1"/>
</dbReference>
<dbReference type="InterPro" id="IPR029058">
    <property type="entry name" value="AB_hydrolase_fold"/>
</dbReference>
<evidence type="ECO:0000256" key="2">
    <source>
        <dbReference type="ARBA" id="ARBA00022857"/>
    </source>
</evidence>
<dbReference type="Gene3D" id="3.40.50.720">
    <property type="entry name" value="NAD(P)-binding Rossmann-like Domain"/>
    <property type="match status" value="1"/>
</dbReference>
<protein>
    <recommendedName>
        <fullName evidence="4">Alpha/beta hydrolase fold-3 domain-containing protein</fullName>
    </recommendedName>
</protein>
<sequence>MAYKSFSIPRKRLIPREGLFIDPIGFILARTVFNPLINIPFFLLCQQLQLDYLKKSSTLLAITGGVFWVNQFLNWGANNNFTRAKPWNPKKELVLITGGSSGIGASVAIRMAKEGNRVVVLDISPLSFSPSQNITYYKCDLSDMAQIKSVMARVREENGSPTVLLNNAGLSRGFNIADGTYYDNDLTFRINLLAAFLMTKECLPGMVTRNHGHIINVASMSAFIPPAGLADYSASKAGMVAFHESLGLELRYRYQSPAVRNSLLVLSFTRTPLFDGKTKQSEFLLPLLHVDTVGDEIVNTIYCGYSRTIFMPGLMRYVAWILQFLLPSGYAVFQRWVANKDVQAKESINNYIETLQDGEAKLFWVGLREESSKVILFLHGGGYVLPLSKGHIEWADYFRNAGKLKEQSVCVALLDYSLCPENIYPKQMRQAALALDHIINLGYPPSQIVIGGDSAGAHLSLGLLSHIMFQYPDDTFPVLRLAEPLGGCFLISPLLSLDLTTASYRENEHADLLSIPVIRDWGQDLLRGSQFFDERQNERAWGMPLCGNRDWWDGLGKVVRRVYLTGGGEELFRDHIIEFGQILKNLEGLDVQVHIDWKEAHDKTYMDFEGCVVPSKFTTRLGNWVVDCFAVKSLRSE</sequence>
<comment type="similarity">
    <text evidence="1">Belongs to the short-chain dehydrogenases/reductases (SDR) family.</text>
</comment>
<dbReference type="PANTHER" id="PTHR24322">
    <property type="entry name" value="PKSB"/>
    <property type="match status" value="1"/>
</dbReference>
<dbReference type="SUPFAM" id="SSF53474">
    <property type="entry name" value="alpha/beta-Hydrolases"/>
    <property type="match status" value="1"/>
</dbReference>
<dbReference type="GO" id="GO:0016616">
    <property type="term" value="F:oxidoreductase activity, acting on the CH-OH group of donors, NAD or NADP as acceptor"/>
    <property type="evidence" value="ECO:0007669"/>
    <property type="project" value="TreeGrafter"/>
</dbReference>
<dbReference type="STRING" id="342668.A0A1B8G7N4"/>
<dbReference type="RefSeq" id="XP_018125565.1">
    <property type="nucleotide sequence ID" value="XM_018279558.1"/>
</dbReference>
<keyword evidence="2" id="KW-0521">NADP</keyword>
<dbReference type="EMBL" id="KV460279">
    <property type="protein sequence ID" value="OBT91832.1"/>
    <property type="molecule type" value="Genomic_DNA"/>
</dbReference>
<dbReference type="PROSITE" id="PS00061">
    <property type="entry name" value="ADH_SHORT"/>
    <property type="match status" value="1"/>
</dbReference>